<gene>
    <name evidence="1" type="ORF">HDF15_001307</name>
</gene>
<evidence type="ECO:0000313" key="2">
    <source>
        <dbReference type="Proteomes" id="UP000584867"/>
    </source>
</evidence>
<dbReference type="RefSeq" id="WP_184253785.1">
    <property type="nucleotide sequence ID" value="NZ_JACHIO010000004.1"/>
</dbReference>
<sequence>MANPSRSTCTIDGQKFDCLSISVAFSTDKDRSGMPQMGSLATDIRVYVDFHDDTNIPFSTMSNLFSLSNVVTKDKVKAIKLEFWKDDAHQDSLAAYSFNGWISGFHTLNPYQSDDQLADESHAGVNHILVLDLEAQMNQQNFQNISLSN</sequence>
<accession>A0A7W7ZN24</accession>
<dbReference type="EMBL" id="JACHIO010000004">
    <property type="protein sequence ID" value="MBB5062970.1"/>
    <property type="molecule type" value="Genomic_DNA"/>
</dbReference>
<dbReference type="AlphaFoldDB" id="A0A7W7ZN24"/>
<organism evidence="1 2">
    <name type="scientific">Granulicella mallensis</name>
    <dbReference type="NCBI Taxonomy" id="940614"/>
    <lineage>
        <taxon>Bacteria</taxon>
        <taxon>Pseudomonadati</taxon>
        <taxon>Acidobacteriota</taxon>
        <taxon>Terriglobia</taxon>
        <taxon>Terriglobales</taxon>
        <taxon>Acidobacteriaceae</taxon>
        <taxon>Granulicella</taxon>
    </lineage>
</organism>
<comment type="caution">
    <text evidence="1">The sequence shown here is derived from an EMBL/GenBank/DDBJ whole genome shotgun (WGS) entry which is preliminary data.</text>
</comment>
<name>A0A7W7ZN24_9BACT</name>
<dbReference type="Proteomes" id="UP000584867">
    <property type="component" value="Unassembled WGS sequence"/>
</dbReference>
<proteinExistence type="predicted"/>
<protein>
    <submittedName>
        <fullName evidence="1">Uncharacterized protein</fullName>
    </submittedName>
</protein>
<reference evidence="1 2" key="1">
    <citation type="submission" date="2020-08" db="EMBL/GenBank/DDBJ databases">
        <title>Genomic Encyclopedia of Type Strains, Phase IV (KMG-V): Genome sequencing to study the core and pangenomes of soil and plant-associated prokaryotes.</title>
        <authorList>
            <person name="Whitman W."/>
        </authorList>
    </citation>
    <scope>NUCLEOTIDE SEQUENCE [LARGE SCALE GENOMIC DNA]</scope>
    <source>
        <strain evidence="1 2">X5P3</strain>
    </source>
</reference>
<evidence type="ECO:0000313" key="1">
    <source>
        <dbReference type="EMBL" id="MBB5062970.1"/>
    </source>
</evidence>